<dbReference type="Gene3D" id="2.40.100.10">
    <property type="entry name" value="Cyclophilin-like"/>
    <property type="match status" value="1"/>
</dbReference>
<dbReference type="OrthoDB" id="6369425at2759"/>
<dbReference type="AlphaFoldDB" id="A0A8J8WME6"/>
<accession>A0A8J8WME6</accession>
<evidence type="ECO:0000313" key="2">
    <source>
        <dbReference type="Proteomes" id="UP000770661"/>
    </source>
</evidence>
<dbReference type="InterPro" id="IPR029000">
    <property type="entry name" value="Cyclophilin-like_dom_sf"/>
</dbReference>
<dbReference type="SUPFAM" id="SSF50891">
    <property type="entry name" value="Cyclophilin-like"/>
    <property type="match status" value="1"/>
</dbReference>
<organism evidence="1 2">
    <name type="scientific">Chionoecetes opilio</name>
    <name type="common">Atlantic snow crab</name>
    <name type="synonym">Cancer opilio</name>
    <dbReference type="NCBI Taxonomy" id="41210"/>
    <lineage>
        <taxon>Eukaryota</taxon>
        <taxon>Metazoa</taxon>
        <taxon>Ecdysozoa</taxon>
        <taxon>Arthropoda</taxon>
        <taxon>Crustacea</taxon>
        <taxon>Multicrustacea</taxon>
        <taxon>Malacostraca</taxon>
        <taxon>Eumalacostraca</taxon>
        <taxon>Eucarida</taxon>
        <taxon>Decapoda</taxon>
        <taxon>Pleocyemata</taxon>
        <taxon>Brachyura</taxon>
        <taxon>Eubrachyura</taxon>
        <taxon>Majoidea</taxon>
        <taxon>Majidae</taxon>
        <taxon>Chionoecetes</taxon>
    </lineage>
</organism>
<sequence length="242" mass="26039">MAVSDVNIIHPPLLLSIVKRLISQRGLVFAVHTTEGRSRHARISFEDERLYLHCLLDQRRQTRRSLPRGAVTLQVDEVAAAAPPCQVFLLLGWPGSAPRRVLICLSPDTPYGRQFLLLCTGQRGPCYNGTKLFMVMEEGEPGESVWGGDYEENNGAGGAALLPDLDKGEYGKSCMAGDVGLGWYDPALGCGAQFLIITKDQPGRSLPGVFGKVVGGLEVVAEAAGHRPITEVTVVDCGVVVD</sequence>
<dbReference type="Proteomes" id="UP000770661">
    <property type="component" value="Unassembled WGS sequence"/>
</dbReference>
<evidence type="ECO:0000313" key="1">
    <source>
        <dbReference type="EMBL" id="KAG0692889.1"/>
    </source>
</evidence>
<name>A0A8J8WME6_CHIOP</name>
<proteinExistence type="predicted"/>
<protein>
    <submittedName>
        <fullName evidence="1">NK-tumor recognition protein</fullName>
    </submittedName>
</protein>
<reference evidence="1" key="1">
    <citation type="submission" date="2020-07" db="EMBL/GenBank/DDBJ databases">
        <title>The High-quality genome of the commercially important snow crab, Chionoecetes opilio.</title>
        <authorList>
            <person name="Jeong J.-H."/>
            <person name="Ryu S."/>
        </authorList>
    </citation>
    <scope>NUCLEOTIDE SEQUENCE</scope>
    <source>
        <strain evidence="1">MADBK_172401_WGS</strain>
        <tissue evidence="1">Digestive gland</tissue>
    </source>
</reference>
<dbReference type="EMBL" id="JACEEZ010026416">
    <property type="protein sequence ID" value="KAG0692889.1"/>
    <property type="molecule type" value="Genomic_DNA"/>
</dbReference>
<comment type="caution">
    <text evidence="1">The sequence shown here is derived from an EMBL/GenBank/DDBJ whole genome shotgun (WGS) entry which is preliminary data.</text>
</comment>
<keyword evidence="2" id="KW-1185">Reference proteome</keyword>
<gene>
    <name evidence="1" type="primary">NKTR_1</name>
    <name evidence="1" type="ORF">GWK47_003225</name>
</gene>